<keyword evidence="4 9" id="KW-0378">Hydrolase</keyword>
<evidence type="ECO:0000256" key="1">
    <source>
        <dbReference type="ARBA" id="ARBA00004141"/>
    </source>
</evidence>
<keyword evidence="3 9" id="KW-0812">Transmembrane</keyword>
<feature type="transmembrane region" description="Helical" evidence="9">
    <location>
        <begin position="111"/>
        <end position="131"/>
    </location>
</feature>
<dbReference type="Gene3D" id="1.20.144.10">
    <property type="entry name" value="Phosphatidic acid phosphatase type 2/haloperoxidase"/>
    <property type="match status" value="1"/>
</dbReference>
<keyword evidence="11" id="KW-1185">Reference proteome</keyword>
<dbReference type="InterPro" id="IPR039667">
    <property type="entry name" value="Dolichyldiphosphatase_PAP2"/>
</dbReference>
<dbReference type="SUPFAM" id="SSF48317">
    <property type="entry name" value="Acid phosphatase/Vanadium-dependent haloperoxidase"/>
    <property type="match status" value="1"/>
</dbReference>
<feature type="transmembrane region" description="Helical" evidence="9">
    <location>
        <begin position="39"/>
        <end position="64"/>
    </location>
</feature>
<dbReference type="RefSeq" id="XP_014664443.1">
    <property type="nucleotide sequence ID" value="XM_014808957.1"/>
</dbReference>
<organism evidence="11 12">
    <name type="scientific">Priapulus caudatus</name>
    <name type="common">Priapulid worm</name>
    <dbReference type="NCBI Taxonomy" id="37621"/>
    <lineage>
        <taxon>Eukaryota</taxon>
        <taxon>Metazoa</taxon>
        <taxon>Ecdysozoa</taxon>
        <taxon>Scalidophora</taxon>
        <taxon>Priapulida</taxon>
        <taxon>Priapulimorpha</taxon>
        <taxon>Priapulimorphida</taxon>
        <taxon>Priapulidae</taxon>
        <taxon>Priapulus</taxon>
    </lineage>
</organism>
<feature type="transmembrane region" description="Helical" evidence="9">
    <location>
        <begin position="175"/>
        <end position="197"/>
    </location>
</feature>
<evidence type="ECO:0000256" key="3">
    <source>
        <dbReference type="ARBA" id="ARBA00022692"/>
    </source>
</evidence>
<comment type="subcellular location">
    <subcellularLocation>
        <location evidence="9">Endoplasmic reticulum membrane</location>
        <topology evidence="9">Multi-pass membrane protein</topology>
    </subcellularLocation>
    <subcellularLocation>
        <location evidence="1">Membrane</location>
        <topology evidence="1">Multi-pass membrane protein</topology>
    </subcellularLocation>
</comment>
<comment type="function">
    <text evidence="7 9">Required for efficient N-glycosylation. Necessary for maintaining optimal levels of dolichol-linked oligosaccharides. Hydrolyzes dolichyl pyrophosphate at a very high rate and dolichyl monophosphate at a much lower rate. Does not act on phosphatidate.</text>
</comment>
<dbReference type="Pfam" id="PF01569">
    <property type="entry name" value="PAP2"/>
    <property type="match status" value="1"/>
</dbReference>
<proteinExistence type="inferred from homology"/>
<protein>
    <recommendedName>
        <fullName evidence="9">Dolichyldiphosphatase</fullName>
        <ecNumber evidence="9">3.6.1.43</ecNumber>
    </recommendedName>
</protein>
<gene>
    <name evidence="12" type="primary">LOC106806834</name>
</gene>
<evidence type="ECO:0000259" key="10">
    <source>
        <dbReference type="SMART" id="SM00014"/>
    </source>
</evidence>
<dbReference type="Proteomes" id="UP000695022">
    <property type="component" value="Unplaced"/>
</dbReference>
<evidence type="ECO:0000313" key="12">
    <source>
        <dbReference type="RefSeq" id="XP_014664443.1"/>
    </source>
</evidence>
<comment type="similarity">
    <text evidence="2 9">Belongs to the dolichyldiphosphatase family.</text>
</comment>
<dbReference type="SMART" id="SM00014">
    <property type="entry name" value="acidPPc"/>
    <property type="match status" value="1"/>
</dbReference>
<dbReference type="PANTHER" id="PTHR11247:SF1">
    <property type="entry name" value="DOLICHYLDIPHOSPHATASE 1"/>
    <property type="match status" value="1"/>
</dbReference>
<dbReference type="PANTHER" id="PTHR11247">
    <property type="entry name" value="PALMITOYL-PROTEIN THIOESTERASE/DOLICHYLDIPHOSPHATASE 1"/>
    <property type="match status" value="1"/>
</dbReference>
<feature type="domain" description="Phosphatidic acid phosphatase type 2/haloperoxidase" evidence="10">
    <location>
        <begin position="70"/>
        <end position="190"/>
    </location>
</feature>
<dbReference type="GeneID" id="106806834"/>
<evidence type="ECO:0000256" key="6">
    <source>
        <dbReference type="ARBA" id="ARBA00023136"/>
    </source>
</evidence>
<name>A0ABM1DWX2_PRICU</name>
<comment type="pathway">
    <text evidence="9">Protein modification; protein glycosylation.</text>
</comment>
<keyword evidence="9" id="KW-0256">Endoplasmic reticulum</keyword>
<comment type="catalytic activity">
    <reaction evidence="8 9">
        <text>a di-trans,poly-cis-dolichyl diphosphate + H2O = a di-trans,poly-cis-dolichyl phosphate + phosphate + H(+)</text>
        <dbReference type="Rhea" id="RHEA:14385"/>
        <dbReference type="Rhea" id="RHEA-COMP:19498"/>
        <dbReference type="Rhea" id="RHEA-COMP:19506"/>
        <dbReference type="ChEBI" id="CHEBI:15377"/>
        <dbReference type="ChEBI" id="CHEBI:15378"/>
        <dbReference type="ChEBI" id="CHEBI:43474"/>
        <dbReference type="ChEBI" id="CHEBI:57497"/>
        <dbReference type="ChEBI" id="CHEBI:57683"/>
        <dbReference type="EC" id="3.6.1.43"/>
    </reaction>
</comment>
<dbReference type="EC" id="3.6.1.43" evidence="9"/>
<evidence type="ECO:0000313" key="11">
    <source>
        <dbReference type="Proteomes" id="UP000695022"/>
    </source>
</evidence>
<feature type="transmembrane region" description="Helical" evidence="9">
    <location>
        <begin position="143"/>
        <end position="163"/>
    </location>
</feature>
<evidence type="ECO:0000256" key="7">
    <source>
        <dbReference type="ARBA" id="ARBA00024907"/>
    </source>
</evidence>
<keyword evidence="6 9" id="KW-0472">Membrane</keyword>
<dbReference type="CDD" id="cd03382">
    <property type="entry name" value="PAP2_dolichyldiphosphatase"/>
    <property type="match status" value="1"/>
</dbReference>
<evidence type="ECO:0000256" key="5">
    <source>
        <dbReference type="ARBA" id="ARBA00022989"/>
    </source>
</evidence>
<dbReference type="InterPro" id="IPR000326">
    <property type="entry name" value="PAP2/HPO"/>
</dbReference>
<dbReference type="InterPro" id="IPR036938">
    <property type="entry name" value="PAP2/HPO_sf"/>
</dbReference>
<sequence length="249" mass="28640">MAAPFEISGMGQKISISDEHHRLWKSISLTHIEYYAGDIIGFLLAWICLLPLALLVGFVTLILFRRDLHTLSFFVGQLCCEVVGFVLKNIIQESRPSFHNHGTTFTHYGMPSSHSQFMWFFATYTLFFLFVRLRRTGNFVTDTVWRAGIVVVVFLAAFLVSYGRVHLLYHTSQQVFWGAVLGILLAIIWFAVVMLVLTPLFPTVASWPVSEFLMIRDSTLIPNVMWFEYTSTRTESRARQRKLVTMKSQ</sequence>
<evidence type="ECO:0000256" key="8">
    <source>
        <dbReference type="ARBA" id="ARBA00047349"/>
    </source>
</evidence>
<accession>A0ABM1DWX2</accession>
<reference evidence="12" key="1">
    <citation type="submission" date="2025-08" db="UniProtKB">
        <authorList>
            <consortium name="RefSeq"/>
        </authorList>
    </citation>
    <scope>IDENTIFICATION</scope>
</reference>
<evidence type="ECO:0000256" key="4">
    <source>
        <dbReference type="ARBA" id="ARBA00022801"/>
    </source>
</evidence>
<evidence type="ECO:0000256" key="2">
    <source>
        <dbReference type="ARBA" id="ARBA00005518"/>
    </source>
</evidence>
<evidence type="ECO:0000256" key="9">
    <source>
        <dbReference type="RuleBase" id="RU367078"/>
    </source>
</evidence>
<keyword evidence="5 9" id="KW-1133">Transmembrane helix</keyword>